<dbReference type="EMBL" id="JACHIN010000006">
    <property type="protein sequence ID" value="MBB5079238.1"/>
    <property type="molecule type" value="Genomic_DNA"/>
</dbReference>
<dbReference type="SUPFAM" id="SSF53474">
    <property type="entry name" value="alpha/beta-Hydrolases"/>
    <property type="match status" value="1"/>
</dbReference>
<accession>A0A7W8EH68</accession>
<comment type="caution">
    <text evidence="2">The sequence shown here is derived from an EMBL/GenBank/DDBJ whole genome shotgun (WGS) entry which is preliminary data.</text>
</comment>
<dbReference type="PANTHER" id="PTHR34853:SF1">
    <property type="entry name" value="LIPASE 5"/>
    <property type="match status" value="1"/>
</dbReference>
<dbReference type="InterPro" id="IPR005152">
    <property type="entry name" value="Lipase_secreted"/>
</dbReference>
<keyword evidence="1" id="KW-0732">Signal</keyword>
<dbReference type="Pfam" id="PF03583">
    <property type="entry name" value="LIP"/>
    <property type="match status" value="1"/>
</dbReference>
<gene>
    <name evidence="2" type="ORF">HNR40_004724</name>
</gene>
<dbReference type="PIRSF" id="PIRSF029171">
    <property type="entry name" value="Esterase_LipA"/>
    <property type="match status" value="1"/>
</dbReference>
<evidence type="ECO:0000256" key="1">
    <source>
        <dbReference type="SAM" id="SignalP"/>
    </source>
</evidence>
<dbReference type="GO" id="GO:0004806">
    <property type="term" value="F:triacylglycerol lipase activity"/>
    <property type="evidence" value="ECO:0007669"/>
    <property type="project" value="InterPro"/>
</dbReference>
<protein>
    <submittedName>
        <fullName evidence="2">Pimeloyl-ACP methyl ester carboxylesterase</fullName>
    </submittedName>
</protein>
<keyword evidence="3" id="KW-1185">Reference proteome</keyword>
<proteinExistence type="predicted"/>
<reference evidence="2 3" key="1">
    <citation type="submission" date="2020-08" db="EMBL/GenBank/DDBJ databases">
        <title>Genomic Encyclopedia of Type Strains, Phase IV (KMG-IV): sequencing the most valuable type-strain genomes for metagenomic binning, comparative biology and taxonomic classification.</title>
        <authorList>
            <person name="Goeker M."/>
        </authorList>
    </citation>
    <scope>NUCLEOTIDE SEQUENCE [LARGE SCALE GENOMIC DNA]</scope>
    <source>
        <strain evidence="2 3">DSM 45385</strain>
    </source>
</reference>
<dbReference type="RefSeq" id="WP_184964718.1">
    <property type="nucleotide sequence ID" value="NZ_JACHIN010000006.1"/>
</dbReference>
<dbReference type="PANTHER" id="PTHR34853">
    <property type="match status" value="1"/>
</dbReference>
<feature type="signal peptide" evidence="1">
    <location>
        <begin position="1"/>
        <end position="23"/>
    </location>
</feature>
<evidence type="ECO:0000313" key="3">
    <source>
        <dbReference type="Proteomes" id="UP000568380"/>
    </source>
</evidence>
<feature type="chain" id="PRO_5030826920" evidence="1">
    <location>
        <begin position="24"/>
        <end position="368"/>
    </location>
</feature>
<name>A0A7W8EH68_9ACTN</name>
<dbReference type="GO" id="GO:0016042">
    <property type="term" value="P:lipid catabolic process"/>
    <property type="evidence" value="ECO:0007669"/>
    <property type="project" value="InterPro"/>
</dbReference>
<dbReference type="Gene3D" id="3.40.50.1820">
    <property type="entry name" value="alpha/beta hydrolase"/>
    <property type="match status" value="2"/>
</dbReference>
<sequence>MRTMMVALLLAALLTAPARPAMAAGGTLLESRPIAVSGELAAAGASGFRVRYLSTSPEGRRIEVTGVVFLPSGTAPPGGRRVVSWAHGTTGVSDRCSPSRDRELGGYGYPGYLAGFVRRGYVVAATDYEGLGTPGVHPYLIAESQARSVVDAVRAARDLSPDVSRVWLTVGHSQGGHAAMAAGEIAAGYGRGLDFRGTVALAPITDNRPYVDQLSRLQPFDHGYYMAILAGLSARHRGLRLADYLGPRARREYPRVHTTCMTELTNRLIKLNLPGTEFTPATGTAAAKLRGWLGDNAVPRARSTAPMLVTQGLTDVLVSPAQTAKAAERAQALGTPAKLITYPGVDHFQIIQSSAPDVLRWIDARLRR</sequence>
<dbReference type="InterPro" id="IPR029058">
    <property type="entry name" value="AB_hydrolase_fold"/>
</dbReference>
<organism evidence="2 3">
    <name type="scientific">Nonomuraea endophytica</name>
    <dbReference type="NCBI Taxonomy" id="714136"/>
    <lineage>
        <taxon>Bacteria</taxon>
        <taxon>Bacillati</taxon>
        <taxon>Actinomycetota</taxon>
        <taxon>Actinomycetes</taxon>
        <taxon>Streptosporangiales</taxon>
        <taxon>Streptosporangiaceae</taxon>
        <taxon>Nonomuraea</taxon>
    </lineage>
</organism>
<evidence type="ECO:0000313" key="2">
    <source>
        <dbReference type="EMBL" id="MBB5079238.1"/>
    </source>
</evidence>
<dbReference type="Proteomes" id="UP000568380">
    <property type="component" value="Unassembled WGS sequence"/>
</dbReference>
<dbReference type="AlphaFoldDB" id="A0A7W8EH68"/>